<feature type="transmembrane region" description="Helical" evidence="1">
    <location>
        <begin position="481"/>
        <end position="504"/>
    </location>
</feature>
<keyword evidence="1" id="KW-0812">Transmembrane</keyword>
<dbReference type="Proteomes" id="UP000199480">
    <property type="component" value="Chromosome I"/>
</dbReference>
<evidence type="ECO:0000313" key="3">
    <source>
        <dbReference type="Proteomes" id="UP000199480"/>
    </source>
</evidence>
<evidence type="ECO:0000313" key="2">
    <source>
        <dbReference type="EMBL" id="SDR66448.1"/>
    </source>
</evidence>
<proteinExistence type="predicted"/>
<feature type="transmembrane region" description="Helical" evidence="1">
    <location>
        <begin position="208"/>
        <end position="225"/>
    </location>
</feature>
<dbReference type="PROSITE" id="PS51257">
    <property type="entry name" value="PROKAR_LIPOPROTEIN"/>
    <property type="match status" value="1"/>
</dbReference>
<feature type="transmembrane region" description="Helical" evidence="1">
    <location>
        <begin position="440"/>
        <end position="460"/>
    </location>
</feature>
<keyword evidence="1" id="KW-0472">Membrane</keyword>
<gene>
    <name evidence="2" type="ORF">SAMN04489857_0418</name>
</gene>
<keyword evidence="1" id="KW-1133">Transmembrane helix</keyword>
<feature type="transmembrane region" description="Helical" evidence="1">
    <location>
        <begin position="231"/>
        <end position="252"/>
    </location>
</feature>
<dbReference type="Pfam" id="PF20176">
    <property type="entry name" value="DUF6541"/>
    <property type="match status" value="1"/>
</dbReference>
<feature type="transmembrane region" description="Helical" evidence="1">
    <location>
        <begin position="259"/>
        <end position="277"/>
    </location>
</feature>
<feature type="transmembrane region" description="Helical" evidence="1">
    <location>
        <begin position="42"/>
        <end position="61"/>
    </location>
</feature>
<feature type="transmembrane region" description="Helical" evidence="1">
    <location>
        <begin position="81"/>
        <end position="100"/>
    </location>
</feature>
<sequence>MLRSMGFARTWSIALSPLVTASMLAVLGCAFSSIGVFCNAPLLLSMSLVIDVVLILVMCTWRKGEKCSRELGLPSIDWRILLAYVFAGLLLGYYVFYRSIPGPNALFQDWDFGHHVNVTRAIMDSGRFSVFGTDAYMTAKDIAIAPLGVGKGFYPTGIYFLYAIVCQVSGSALAVCINAVNLAFCCSVFPLGVAAVISLLFPDDQRMLSVGAVASLCLVGCPWNFLAFGPLFPNLAGMASVPVYLLFFVFLISPHVEDFSARTVLILLFLLVTIGIGCLHPNSLFSAALVLIPYLFHRLWVRGDIEAGHSRCLSGHVLAVCFAVLCGVLWYVAYRVLSIASPGLTNFYWAPFASMWQEIINILTQSYLGGFPGFEQTMVTNFIPAFLVIVGAYTTVHDRDRRWLFFSYILACLVCFVSATTDGNLRHVLAGFWYTDPVRLAATASMAAIPLAVIGGARLVKSVEGLVCRRRNRSEQSMVACEGLILLAIAMVIYMPSFVLPGYAPFPTAFGGFRQGVHNRYYVESPLSKSEDDFLTHVKEITGDSLVINNPWDGSHIAYGLAGIRTYYREFTGFDGNGETPESKLIREHLDEYASRPDVQEAVKKLNAKYVLLLDKPSERGTYIMGTNPDPNLFKGIRRTGSWSPAFTEILTSDDGTLHLYKILQ</sequence>
<reference evidence="3" key="1">
    <citation type="submission" date="2016-10" db="EMBL/GenBank/DDBJ databases">
        <authorList>
            <person name="Varghese N."/>
            <person name="Submissions S."/>
        </authorList>
    </citation>
    <scope>NUCLEOTIDE SEQUENCE [LARGE SCALE GENOMIC DNA]</scope>
    <source>
        <strain evidence="3">DSM 22620</strain>
    </source>
</reference>
<feature type="transmembrane region" description="Helical" evidence="1">
    <location>
        <begin position="179"/>
        <end position="201"/>
    </location>
</feature>
<feature type="transmembrane region" description="Helical" evidence="1">
    <location>
        <begin position="403"/>
        <end position="420"/>
    </location>
</feature>
<protein>
    <submittedName>
        <fullName evidence="2">Uncharacterized protein</fullName>
    </submittedName>
</protein>
<evidence type="ECO:0000256" key="1">
    <source>
        <dbReference type="SAM" id="Phobius"/>
    </source>
</evidence>
<dbReference type="EMBL" id="LT629759">
    <property type="protein sequence ID" value="SDR66448.1"/>
    <property type="molecule type" value="Genomic_DNA"/>
</dbReference>
<dbReference type="InterPro" id="IPR046671">
    <property type="entry name" value="DUF6541"/>
</dbReference>
<feature type="transmembrane region" description="Helical" evidence="1">
    <location>
        <begin position="378"/>
        <end position="396"/>
    </location>
</feature>
<accession>A0A1H1KVR6</accession>
<name>A0A1H1KVR6_9ACTN</name>
<feature type="transmembrane region" description="Helical" evidence="1">
    <location>
        <begin position="313"/>
        <end position="333"/>
    </location>
</feature>
<organism evidence="2 3">
    <name type="scientific">Parafannyhessea umbonata</name>
    <dbReference type="NCBI Taxonomy" id="604330"/>
    <lineage>
        <taxon>Bacteria</taxon>
        <taxon>Bacillati</taxon>
        <taxon>Actinomycetota</taxon>
        <taxon>Coriobacteriia</taxon>
        <taxon>Coriobacteriales</taxon>
        <taxon>Atopobiaceae</taxon>
        <taxon>Parafannyhessea</taxon>
    </lineage>
</organism>
<dbReference type="AlphaFoldDB" id="A0A1H1KVR6"/>